<keyword evidence="3" id="KW-0677">Repeat</keyword>
<accession>A0AAE1LQQ3</accession>
<dbReference type="AlphaFoldDB" id="A0AAE1LQQ3"/>
<dbReference type="GO" id="GO:0000978">
    <property type="term" value="F:RNA polymerase II cis-regulatory region sequence-specific DNA binding"/>
    <property type="evidence" value="ECO:0007669"/>
    <property type="project" value="TreeGrafter"/>
</dbReference>
<dbReference type="PANTHER" id="PTHR24388">
    <property type="entry name" value="ZINC FINGER PROTEIN"/>
    <property type="match status" value="1"/>
</dbReference>
<evidence type="ECO:0000256" key="6">
    <source>
        <dbReference type="ARBA" id="ARBA00023125"/>
    </source>
</evidence>
<reference evidence="11" key="2">
    <citation type="journal article" date="2023" name="BMC Genomics">
        <title>Pest status, molecular evolution, and epigenetic factors derived from the genome assembly of Frankliniella fusca, a thysanopteran phytovirus vector.</title>
        <authorList>
            <person name="Catto M.A."/>
            <person name="Labadie P.E."/>
            <person name="Jacobson A.L."/>
            <person name="Kennedy G.G."/>
            <person name="Srinivasan R."/>
            <person name="Hunt B.G."/>
        </authorList>
    </citation>
    <scope>NUCLEOTIDE SEQUENCE</scope>
    <source>
        <strain evidence="11">PL_HMW_Pooled</strain>
    </source>
</reference>
<dbReference type="SMART" id="SM00355">
    <property type="entry name" value="ZnF_C2H2"/>
    <property type="match status" value="7"/>
</dbReference>
<dbReference type="PROSITE" id="PS00028">
    <property type="entry name" value="ZINC_FINGER_C2H2_1"/>
    <property type="match status" value="6"/>
</dbReference>
<keyword evidence="12" id="KW-1185">Reference proteome</keyword>
<dbReference type="PROSITE" id="PS50157">
    <property type="entry name" value="ZINC_FINGER_C2H2_2"/>
    <property type="match status" value="5"/>
</dbReference>
<evidence type="ECO:0000256" key="2">
    <source>
        <dbReference type="ARBA" id="ARBA00022723"/>
    </source>
</evidence>
<evidence type="ECO:0000256" key="1">
    <source>
        <dbReference type="ARBA" id="ARBA00004123"/>
    </source>
</evidence>
<keyword evidence="2" id="KW-0479">Metal-binding</keyword>
<dbReference type="GO" id="GO:0000981">
    <property type="term" value="F:DNA-binding transcription factor activity, RNA polymerase II-specific"/>
    <property type="evidence" value="ECO:0007669"/>
    <property type="project" value="TreeGrafter"/>
</dbReference>
<dbReference type="Proteomes" id="UP001219518">
    <property type="component" value="Unassembled WGS sequence"/>
</dbReference>
<evidence type="ECO:0000256" key="8">
    <source>
        <dbReference type="ARBA" id="ARBA00037948"/>
    </source>
</evidence>
<organism evidence="11 12">
    <name type="scientific">Frankliniella fusca</name>
    <dbReference type="NCBI Taxonomy" id="407009"/>
    <lineage>
        <taxon>Eukaryota</taxon>
        <taxon>Metazoa</taxon>
        <taxon>Ecdysozoa</taxon>
        <taxon>Arthropoda</taxon>
        <taxon>Hexapoda</taxon>
        <taxon>Insecta</taxon>
        <taxon>Pterygota</taxon>
        <taxon>Neoptera</taxon>
        <taxon>Paraneoptera</taxon>
        <taxon>Thysanoptera</taxon>
        <taxon>Terebrantia</taxon>
        <taxon>Thripoidea</taxon>
        <taxon>Thripidae</taxon>
        <taxon>Frankliniella</taxon>
    </lineage>
</organism>
<keyword evidence="6" id="KW-0238">DNA-binding</keyword>
<reference evidence="11" key="1">
    <citation type="submission" date="2021-07" db="EMBL/GenBank/DDBJ databases">
        <authorList>
            <person name="Catto M.A."/>
            <person name="Jacobson A."/>
            <person name="Kennedy G."/>
            <person name="Labadie P."/>
            <person name="Hunt B.G."/>
            <person name="Srinivasan R."/>
        </authorList>
    </citation>
    <scope>NUCLEOTIDE SEQUENCE</scope>
    <source>
        <strain evidence="11">PL_HMW_Pooled</strain>
        <tissue evidence="11">Head</tissue>
    </source>
</reference>
<evidence type="ECO:0000256" key="9">
    <source>
        <dbReference type="PROSITE-ProRule" id="PRU00042"/>
    </source>
</evidence>
<dbReference type="InterPro" id="IPR036236">
    <property type="entry name" value="Znf_C2H2_sf"/>
</dbReference>
<comment type="subcellular location">
    <subcellularLocation>
        <location evidence="1">Nucleus</location>
    </subcellularLocation>
</comment>
<dbReference type="SUPFAM" id="SSF57667">
    <property type="entry name" value="beta-beta-alpha zinc fingers"/>
    <property type="match status" value="3"/>
</dbReference>
<dbReference type="InterPro" id="IPR013087">
    <property type="entry name" value="Znf_C2H2_type"/>
</dbReference>
<keyword evidence="4 9" id="KW-0863">Zinc-finger</keyword>
<evidence type="ECO:0000313" key="12">
    <source>
        <dbReference type="Proteomes" id="UP001219518"/>
    </source>
</evidence>
<feature type="domain" description="C2H2-type" evidence="10">
    <location>
        <begin position="176"/>
        <end position="204"/>
    </location>
</feature>
<evidence type="ECO:0000256" key="3">
    <source>
        <dbReference type="ARBA" id="ARBA00022737"/>
    </source>
</evidence>
<evidence type="ECO:0000256" key="7">
    <source>
        <dbReference type="ARBA" id="ARBA00023242"/>
    </source>
</evidence>
<feature type="domain" description="C2H2-type" evidence="10">
    <location>
        <begin position="218"/>
        <end position="246"/>
    </location>
</feature>
<evidence type="ECO:0000259" key="10">
    <source>
        <dbReference type="PROSITE" id="PS50157"/>
    </source>
</evidence>
<comment type="caution">
    <text evidence="11">The sequence shown here is derived from an EMBL/GenBank/DDBJ whole genome shotgun (WGS) entry which is preliminary data.</text>
</comment>
<proteinExistence type="inferred from homology"/>
<feature type="domain" description="C2H2-type" evidence="10">
    <location>
        <begin position="256"/>
        <end position="279"/>
    </location>
</feature>
<dbReference type="EMBL" id="JAHWGI010001376">
    <property type="protein sequence ID" value="KAK3929091.1"/>
    <property type="molecule type" value="Genomic_DNA"/>
</dbReference>
<feature type="domain" description="C2H2-type" evidence="10">
    <location>
        <begin position="344"/>
        <end position="372"/>
    </location>
</feature>
<dbReference type="PANTHER" id="PTHR24388:SF54">
    <property type="entry name" value="PROTEIN ESCARGOT"/>
    <property type="match status" value="1"/>
</dbReference>
<comment type="similarity">
    <text evidence="8">Belongs to the snail C2H2-type zinc-finger protein family.</text>
</comment>
<dbReference type="GO" id="GO:0008270">
    <property type="term" value="F:zinc ion binding"/>
    <property type="evidence" value="ECO:0007669"/>
    <property type="project" value="UniProtKB-KW"/>
</dbReference>
<evidence type="ECO:0000256" key="4">
    <source>
        <dbReference type="ARBA" id="ARBA00022771"/>
    </source>
</evidence>
<evidence type="ECO:0000256" key="5">
    <source>
        <dbReference type="ARBA" id="ARBA00022833"/>
    </source>
</evidence>
<dbReference type="InterPro" id="IPR050527">
    <property type="entry name" value="Snail/Krueppel_Znf"/>
</dbReference>
<dbReference type="GO" id="GO:0005634">
    <property type="term" value="C:nucleus"/>
    <property type="evidence" value="ECO:0007669"/>
    <property type="project" value="UniProtKB-SubCell"/>
</dbReference>
<feature type="domain" description="C2H2-type" evidence="10">
    <location>
        <begin position="373"/>
        <end position="401"/>
    </location>
</feature>
<gene>
    <name evidence="11" type="ORF">KUF71_017577</name>
</gene>
<protein>
    <submittedName>
        <fullName evidence="11">Zinc finger and BTB domain-containing protein 17</fullName>
    </submittedName>
</protein>
<keyword evidence="7" id="KW-0539">Nucleus</keyword>
<dbReference type="Pfam" id="PF13912">
    <property type="entry name" value="zf-C2H2_6"/>
    <property type="match status" value="2"/>
</dbReference>
<keyword evidence="5" id="KW-0862">Zinc</keyword>
<sequence>MSSNSIMEIIEKTPLIESGGKTFAVLTPKNKDVDTKNIISPATSRDSEVELNNAAEIPILLTSSRVESSEISSSQVMSTNTAMESIEISANAGTECYESTSEENSIKTAPGYKKYVDSNGKEVMSRTSYLSFICYICKKIFRLKLPCVKHLLVEHQIEVKEIKLPGPQPNVMKEKVKCPRCDKMFSKKNNLYRHIRNFHKGDGLEETNQVLPESEMPISCPVCSKGFNTFGGVNRHIRRYHAYEFDPEFYSSDDMIPCKLCEMRFRTEDALSKHLKDFHHVAGVVANIGIEGLKEDYFECDVCNLRIKDPSELRKHIGLEHGKFDFPVEILSDNEDNEETNRIFNCDECRSFFRTEQEWRTHIKEVHNAFPDSCCRRCGKIFNTYHDLKFHFKDVHFFTIPEHMHSLAPVHRVGADMGLSRSVWVAMEKIPKWLVKHAGGQLLLVVHKDEGSSSTYLKNEKKKSEN</sequence>
<name>A0AAE1LQQ3_9NEOP</name>
<dbReference type="Gene3D" id="3.30.160.60">
    <property type="entry name" value="Classic Zinc Finger"/>
    <property type="match status" value="3"/>
</dbReference>
<evidence type="ECO:0000313" key="11">
    <source>
        <dbReference type="EMBL" id="KAK3929091.1"/>
    </source>
</evidence>
<dbReference type="Pfam" id="PF00096">
    <property type="entry name" value="zf-C2H2"/>
    <property type="match status" value="2"/>
</dbReference>